<comment type="similarity">
    <text evidence="1 2">Belongs to the OprB family.</text>
</comment>
<dbReference type="Proteomes" id="UP001056708">
    <property type="component" value="Chromosome"/>
</dbReference>
<dbReference type="Pfam" id="PF04966">
    <property type="entry name" value="OprB"/>
    <property type="match status" value="1"/>
</dbReference>
<gene>
    <name evidence="4" type="ORF">NEA10_19620</name>
</gene>
<proteinExistence type="inferred from homology"/>
<sequence>MTHSILSAIGPIGGVTVLLGTALPLNSAPTTSGDPQQLAQVTSVSQLSDVQPTDWAFQALQSLVERYGCIAGYPDGTFRGNNFMTRYEFAAGLNACLDQIIALIDGGDAVDSGDLLTIRRLQEEFAAELSTLRGRTDRLEARTSELEANQFSTTSILQGEVAFVLADAWGGDGISSNSNDAQTIFASRGRLNLVTSFTGRDRLHTRLQFGNLGNGFADQINTNEGRFAFDGDTDNSLDLNRLHYVFPATDNLQVTIMANAGGHQFYSDTFNPGLEAGGGAGGALSRFGERNPIYRSGLGGVGLGLRQRLGDNLELSLGYVARGGNNPSEGAGLFNGNYSALGQLVVEPSDRFKFGLTYIHAYDVSQGRRFGFGGTGTQLSNLSPAALAASSSLSQDQLTTPVSSNHYGLEMLWDLSPQFRIGAWGGFTNARLIGLGDAEIWNYALTLSFPDLLLPGNFGALIVGSEPYLGGIDVPGTQNFQNETPLHIEGLYRLQVSENISITPGFIWLVNPNQNADNDGVFIGTLRTTFSF</sequence>
<dbReference type="InterPro" id="IPR001119">
    <property type="entry name" value="SLH_dom"/>
</dbReference>
<name>A0ABY5AP63_9CYAN</name>
<dbReference type="Gene3D" id="2.40.160.180">
    <property type="entry name" value="Carbohydrate-selective porin OprB"/>
    <property type="match status" value="1"/>
</dbReference>
<dbReference type="InterPro" id="IPR047684">
    <property type="entry name" value="Por_som-like"/>
</dbReference>
<evidence type="ECO:0000256" key="2">
    <source>
        <dbReference type="RuleBase" id="RU363072"/>
    </source>
</evidence>
<dbReference type="InterPro" id="IPR051465">
    <property type="entry name" value="Cell_Envelope_Struct_Comp"/>
</dbReference>
<feature type="domain" description="SLH" evidence="3">
    <location>
        <begin position="43"/>
        <end position="107"/>
    </location>
</feature>
<dbReference type="RefSeq" id="WP_252663030.1">
    <property type="nucleotide sequence ID" value="NZ_CP098611.1"/>
</dbReference>
<evidence type="ECO:0000259" key="3">
    <source>
        <dbReference type="PROSITE" id="PS51272"/>
    </source>
</evidence>
<keyword evidence="5" id="KW-1185">Reference proteome</keyword>
<dbReference type="NCBIfam" id="NF033921">
    <property type="entry name" value="por_somb"/>
    <property type="match status" value="1"/>
</dbReference>
<evidence type="ECO:0000256" key="1">
    <source>
        <dbReference type="ARBA" id="ARBA00008769"/>
    </source>
</evidence>
<protein>
    <submittedName>
        <fullName evidence="4">Iron uptake porin</fullName>
    </submittedName>
</protein>
<evidence type="ECO:0000313" key="5">
    <source>
        <dbReference type="Proteomes" id="UP001056708"/>
    </source>
</evidence>
<organism evidence="4 5">
    <name type="scientific">Phormidium yuhuli AB48</name>
    <dbReference type="NCBI Taxonomy" id="2940671"/>
    <lineage>
        <taxon>Bacteria</taxon>
        <taxon>Bacillati</taxon>
        <taxon>Cyanobacteriota</taxon>
        <taxon>Cyanophyceae</taxon>
        <taxon>Oscillatoriophycideae</taxon>
        <taxon>Oscillatoriales</taxon>
        <taxon>Oscillatoriaceae</taxon>
        <taxon>Phormidium</taxon>
        <taxon>Phormidium yuhuli</taxon>
    </lineage>
</organism>
<evidence type="ECO:0000313" key="4">
    <source>
        <dbReference type="EMBL" id="USR91004.1"/>
    </source>
</evidence>
<dbReference type="EMBL" id="CP098611">
    <property type="protein sequence ID" value="USR91004.1"/>
    <property type="molecule type" value="Genomic_DNA"/>
</dbReference>
<reference evidence="4" key="1">
    <citation type="submission" date="2022-06" db="EMBL/GenBank/DDBJ databases">
        <title>Genome sequence of Phormidium yuhuli AB48 isolated from an industrial photobioreactor environment.</title>
        <authorList>
            <person name="Qiu Y."/>
            <person name="Noonan A.J.C."/>
            <person name="Dofher K."/>
            <person name="Koch M."/>
            <person name="Kieft B."/>
            <person name="Lin X."/>
            <person name="Ziels R.M."/>
            <person name="Hallam S.J."/>
        </authorList>
    </citation>
    <scope>NUCLEOTIDE SEQUENCE</scope>
    <source>
        <strain evidence="4">AB48</strain>
    </source>
</reference>
<dbReference type="PANTHER" id="PTHR43308:SF1">
    <property type="entry name" value="OUTER MEMBRANE PROTEIN ALPHA"/>
    <property type="match status" value="1"/>
</dbReference>
<dbReference type="InterPro" id="IPR007049">
    <property type="entry name" value="Carb-sel_porin_OprB"/>
</dbReference>
<dbReference type="PANTHER" id="PTHR43308">
    <property type="entry name" value="OUTER MEMBRANE PROTEIN ALPHA-RELATED"/>
    <property type="match status" value="1"/>
</dbReference>
<dbReference type="InterPro" id="IPR038673">
    <property type="entry name" value="OprB_sf"/>
</dbReference>
<dbReference type="Pfam" id="PF00395">
    <property type="entry name" value="SLH"/>
    <property type="match status" value="1"/>
</dbReference>
<dbReference type="PROSITE" id="PS51272">
    <property type="entry name" value="SLH"/>
    <property type="match status" value="1"/>
</dbReference>
<accession>A0ABY5AP63</accession>